<dbReference type="Pfam" id="PF01408">
    <property type="entry name" value="GFO_IDH_MocA"/>
    <property type="match status" value="1"/>
</dbReference>
<dbReference type="EMBL" id="JBHTLM010000018">
    <property type="protein sequence ID" value="MFD1178650.1"/>
    <property type="molecule type" value="Genomic_DNA"/>
</dbReference>
<dbReference type="Proteomes" id="UP001597262">
    <property type="component" value="Unassembled WGS sequence"/>
</dbReference>
<evidence type="ECO:0000313" key="3">
    <source>
        <dbReference type="Proteomes" id="UP001597262"/>
    </source>
</evidence>
<dbReference type="SUPFAM" id="SSF51735">
    <property type="entry name" value="NAD(P)-binding Rossmann-fold domains"/>
    <property type="match status" value="1"/>
</dbReference>
<dbReference type="InterPro" id="IPR000683">
    <property type="entry name" value="Gfo/Idh/MocA-like_OxRdtase_N"/>
</dbReference>
<dbReference type="Gene3D" id="3.40.50.720">
    <property type="entry name" value="NAD(P)-binding Rossmann-like Domain"/>
    <property type="match status" value="1"/>
</dbReference>
<dbReference type="InterPro" id="IPR036291">
    <property type="entry name" value="NAD(P)-bd_dom_sf"/>
</dbReference>
<feature type="domain" description="Gfo/Idh/MocA-like oxidoreductase N-terminal" evidence="1">
    <location>
        <begin position="45"/>
        <end position="123"/>
    </location>
</feature>
<protein>
    <submittedName>
        <fullName evidence="2">Gfo/Idh/MocA family oxidoreductase</fullName>
    </submittedName>
</protein>
<organism evidence="2 3">
    <name type="scientific">Paenibacillus puldeungensis</name>
    <dbReference type="NCBI Taxonomy" id="696536"/>
    <lineage>
        <taxon>Bacteria</taxon>
        <taxon>Bacillati</taxon>
        <taxon>Bacillota</taxon>
        <taxon>Bacilli</taxon>
        <taxon>Bacillales</taxon>
        <taxon>Paenibacillaceae</taxon>
        <taxon>Paenibacillus</taxon>
    </lineage>
</organism>
<name>A0ABW3S2G4_9BACL</name>
<keyword evidence="3" id="KW-1185">Reference proteome</keyword>
<reference evidence="3" key="1">
    <citation type="journal article" date="2019" name="Int. J. Syst. Evol. Microbiol.">
        <title>The Global Catalogue of Microorganisms (GCM) 10K type strain sequencing project: providing services to taxonomists for standard genome sequencing and annotation.</title>
        <authorList>
            <consortium name="The Broad Institute Genomics Platform"/>
            <consortium name="The Broad Institute Genome Sequencing Center for Infectious Disease"/>
            <person name="Wu L."/>
            <person name="Ma J."/>
        </authorList>
    </citation>
    <scope>NUCLEOTIDE SEQUENCE [LARGE SCALE GENOMIC DNA]</scope>
    <source>
        <strain evidence="3">CCUG 59189</strain>
    </source>
</reference>
<evidence type="ECO:0000259" key="1">
    <source>
        <dbReference type="Pfam" id="PF01408"/>
    </source>
</evidence>
<dbReference type="RefSeq" id="WP_379321084.1">
    <property type="nucleotide sequence ID" value="NZ_JBHTLM010000018.1"/>
</dbReference>
<sequence length="279" mass="31170">MKKIGFIDYYLDEWHANQYPAWIRDASDGNMIVAYAYGLKDAENGISNAEWCEKYGVELLSSIEEVVEKSDYLIVLSPDHPEYHLQLAELALGSGKPTYIDKTFAPDRTSALQLFAWAEEAGTPIFSSSALRYATEYSELEKTDIEYISSFGPGTFENYSIHQIEPIVALIGTDATRVMYVGTPETPAVLIGFADGREALVQNIGSGCPFQAAVKYRPGESKVVQPASNFFQLFITDLVRFFETGKPYVPKAETVTIITIIEFGVKAADRPFEWIELPR</sequence>
<accession>A0ABW3S2G4</accession>
<gene>
    <name evidence="2" type="ORF">ACFQ3W_20435</name>
</gene>
<proteinExistence type="predicted"/>
<evidence type="ECO:0000313" key="2">
    <source>
        <dbReference type="EMBL" id="MFD1178650.1"/>
    </source>
</evidence>
<comment type="caution">
    <text evidence="2">The sequence shown here is derived from an EMBL/GenBank/DDBJ whole genome shotgun (WGS) entry which is preliminary data.</text>
</comment>